<dbReference type="EMBL" id="CP036433">
    <property type="protein sequence ID" value="QDU99115.1"/>
    <property type="molecule type" value="Genomic_DNA"/>
</dbReference>
<name>A0A518E4U5_9BACT</name>
<accession>A0A518E4U5</accession>
<keyword evidence="2" id="KW-1185">Reference proteome</keyword>
<evidence type="ECO:0000313" key="1">
    <source>
        <dbReference type="EMBL" id="QDU99115.1"/>
    </source>
</evidence>
<protein>
    <submittedName>
        <fullName evidence="1">Uncharacterized protein</fullName>
    </submittedName>
</protein>
<gene>
    <name evidence="1" type="ORF">Pla8534_70260</name>
</gene>
<evidence type="ECO:0000313" key="2">
    <source>
        <dbReference type="Proteomes" id="UP000317648"/>
    </source>
</evidence>
<reference evidence="1 2" key="1">
    <citation type="submission" date="2019-02" db="EMBL/GenBank/DDBJ databases">
        <title>Deep-cultivation of Planctomycetes and their phenomic and genomic characterization uncovers novel biology.</title>
        <authorList>
            <person name="Wiegand S."/>
            <person name="Jogler M."/>
            <person name="Boedeker C."/>
            <person name="Pinto D."/>
            <person name="Vollmers J."/>
            <person name="Rivas-Marin E."/>
            <person name="Kohn T."/>
            <person name="Peeters S.H."/>
            <person name="Heuer A."/>
            <person name="Rast P."/>
            <person name="Oberbeckmann S."/>
            <person name="Bunk B."/>
            <person name="Jeske O."/>
            <person name="Meyerdierks A."/>
            <person name="Storesund J.E."/>
            <person name="Kallscheuer N."/>
            <person name="Luecker S."/>
            <person name="Lage O.M."/>
            <person name="Pohl T."/>
            <person name="Merkel B.J."/>
            <person name="Hornburger P."/>
            <person name="Mueller R.-W."/>
            <person name="Bruemmer F."/>
            <person name="Labrenz M."/>
            <person name="Spormann A.M."/>
            <person name="Op den Camp H."/>
            <person name="Overmann J."/>
            <person name="Amann R."/>
            <person name="Jetten M.S.M."/>
            <person name="Mascher T."/>
            <person name="Medema M.H."/>
            <person name="Devos D.P."/>
            <person name="Kaster A.-K."/>
            <person name="Ovreas L."/>
            <person name="Rohde M."/>
            <person name="Galperin M.Y."/>
            <person name="Jogler C."/>
        </authorList>
    </citation>
    <scope>NUCLEOTIDE SEQUENCE [LARGE SCALE GENOMIC DNA]</scope>
    <source>
        <strain evidence="1 2">Pla85_3_4</strain>
    </source>
</reference>
<dbReference type="Proteomes" id="UP000317648">
    <property type="component" value="Chromosome"/>
</dbReference>
<dbReference type="AlphaFoldDB" id="A0A518E4U5"/>
<sequence>MLGLVVLLCLAVGAEEQGLKAPEGWGGETIALPPGFAPGMGWQGTEKIRFAPGMMKPEADGFFSYAFAFELRADSPLTEAEVQKEFLAYYRGLCQAVLRGKLPGLDPAAFTLQLKRQEAAPGDPAVHYTGVLDWIEPFATRKPQRLNLEIQTWSGKEQKYVFVCVSPQDSKAAIWKELHGIRDDYRKQQPAGDE</sequence>
<proteinExistence type="predicted"/>
<organism evidence="1 2">
    <name type="scientific">Lignipirellula cremea</name>
    <dbReference type="NCBI Taxonomy" id="2528010"/>
    <lineage>
        <taxon>Bacteria</taxon>
        <taxon>Pseudomonadati</taxon>
        <taxon>Planctomycetota</taxon>
        <taxon>Planctomycetia</taxon>
        <taxon>Pirellulales</taxon>
        <taxon>Pirellulaceae</taxon>
        <taxon>Lignipirellula</taxon>
    </lineage>
</organism>
<dbReference type="KEGG" id="lcre:Pla8534_70260"/>